<dbReference type="AlphaFoldDB" id="A0A344J3P8"/>
<name>A0A344J3P8_9GAMM</name>
<keyword evidence="1" id="KW-1133">Transmembrane helix</keyword>
<evidence type="ECO:0000313" key="2">
    <source>
        <dbReference type="EMBL" id="AXA83658.1"/>
    </source>
</evidence>
<dbReference type="Proteomes" id="UP000251842">
    <property type="component" value="Chromosome"/>
</dbReference>
<sequence length="67" mass="7773">MLRSVPSKIEQADLYHLWYVASFGGLFLHLILLWMVNLNTKLDAIWQINNFHSPMLHGPVSDRLTIP</sequence>
<evidence type="ECO:0000256" key="1">
    <source>
        <dbReference type="SAM" id="Phobius"/>
    </source>
</evidence>
<keyword evidence="3" id="KW-1185">Reference proteome</keyword>
<reference evidence="3" key="1">
    <citation type="submission" date="2018-05" db="EMBL/GenBank/DDBJ databases">
        <title>Luteimonas pekinense sp. nov., isolated from human Meibomian gland secretions, Beijing, China.</title>
        <authorList>
            <person name="Wen T."/>
            <person name="Bai H."/>
            <person name="Lv H."/>
        </authorList>
    </citation>
    <scope>NUCLEOTIDE SEQUENCE [LARGE SCALE GENOMIC DNA]</scope>
    <source>
        <strain evidence="3">83-4</strain>
    </source>
</reference>
<proteinExistence type="predicted"/>
<keyword evidence="1" id="KW-0812">Transmembrane</keyword>
<dbReference type="EMBL" id="CP029556">
    <property type="protein sequence ID" value="AXA83658.1"/>
    <property type="molecule type" value="Genomic_DNA"/>
</dbReference>
<gene>
    <name evidence="2" type="ORF">DCD74_02210</name>
</gene>
<feature type="transmembrane region" description="Helical" evidence="1">
    <location>
        <begin position="16"/>
        <end position="36"/>
    </location>
</feature>
<accession>A0A344J3P8</accession>
<evidence type="ECO:0000313" key="3">
    <source>
        <dbReference type="Proteomes" id="UP000251842"/>
    </source>
</evidence>
<keyword evidence="1" id="KW-0472">Membrane</keyword>
<dbReference type="KEGG" id="lue:DCD74_02210"/>
<organism evidence="2 3">
    <name type="scientific">Solilutibacter oculi</name>
    <dbReference type="NCBI Taxonomy" id="2698682"/>
    <lineage>
        <taxon>Bacteria</taxon>
        <taxon>Pseudomonadati</taxon>
        <taxon>Pseudomonadota</taxon>
        <taxon>Gammaproteobacteria</taxon>
        <taxon>Lysobacterales</taxon>
        <taxon>Lysobacteraceae</taxon>
        <taxon>Solilutibacter</taxon>
    </lineage>
</organism>
<protein>
    <submittedName>
        <fullName evidence="2">Uncharacterized protein</fullName>
    </submittedName>
</protein>